<keyword evidence="1" id="KW-1133">Transmembrane helix</keyword>
<feature type="transmembrane region" description="Helical" evidence="1">
    <location>
        <begin position="111"/>
        <end position="137"/>
    </location>
</feature>
<feature type="transmembrane region" description="Helical" evidence="1">
    <location>
        <begin position="168"/>
        <end position="191"/>
    </location>
</feature>
<gene>
    <name evidence="2" type="ORF">THSYN_03935</name>
</gene>
<dbReference type="KEGG" id="tsy:THSYN_03935"/>
<reference evidence="2 3" key="1">
    <citation type="submission" date="2017-03" db="EMBL/GenBank/DDBJ databases">
        <title>Complete genome sequence of Candidatus 'Thiodictyon syntrophicum' sp. nov. strain Cad16T, a photolithoautotroph purple sulfur bacterium isolated from an alpine meromictic lake.</title>
        <authorList>
            <person name="Luedin S.M."/>
            <person name="Pothier J.F."/>
            <person name="Danza F."/>
            <person name="Storelli N."/>
            <person name="Wittwer M."/>
            <person name="Tonolla M."/>
        </authorList>
    </citation>
    <scope>NUCLEOTIDE SEQUENCE [LARGE SCALE GENOMIC DNA]</scope>
    <source>
        <strain evidence="2 3">Cad16T</strain>
    </source>
</reference>
<feature type="transmembrane region" description="Helical" evidence="1">
    <location>
        <begin position="203"/>
        <end position="223"/>
    </location>
</feature>
<evidence type="ECO:0000313" key="2">
    <source>
        <dbReference type="EMBL" id="AUB80191.1"/>
    </source>
</evidence>
<organism evidence="2 3">
    <name type="scientific">Candidatus Thiodictyon syntrophicum</name>
    <dbReference type="NCBI Taxonomy" id="1166950"/>
    <lineage>
        <taxon>Bacteria</taxon>
        <taxon>Pseudomonadati</taxon>
        <taxon>Pseudomonadota</taxon>
        <taxon>Gammaproteobacteria</taxon>
        <taxon>Chromatiales</taxon>
        <taxon>Chromatiaceae</taxon>
        <taxon>Thiodictyon</taxon>
    </lineage>
</organism>
<evidence type="ECO:0008006" key="4">
    <source>
        <dbReference type="Google" id="ProtNLM"/>
    </source>
</evidence>
<feature type="transmembrane region" description="Helical" evidence="1">
    <location>
        <begin position="297"/>
        <end position="319"/>
    </location>
</feature>
<feature type="transmembrane region" description="Helical" evidence="1">
    <location>
        <begin position="66"/>
        <end position="99"/>
    </location>
</feature>
<keyword evidence="1" id="KW-0812">Transmembrane</keyword>
<feature type="transmembrane region" description="Helical" evidence="1">
    <location>
        <begin position="39"/>
        <end position="60"/>
    </location>
</feature>
<evidence type="ECO:0000313" key="3">
    <source>
        <dbReference type="Proteomes" id="UP000232638"/>
    </source>
</evidence>
<dbReference type="EMBL" id="CP020370">
    <property type="protein sequence ID" value="AUB80191.1"/>
    <property type="molecule type" value="Genomic_DNA"/>
</dbReference>
<feature type="transmembrane region" description="Helical" evidence="1">
    <location>
        <begin position="229"/>
        <end position="245"/>
    </location>
</feature>
<sequence>MVDAGVWNYNPAAIDLTQAYTNPLYALLSTLPSALNLDVVLFFKVFSLLVVGAFCLWFYFQARASWLLLIVFLALPATMIHGFGGLETTLFVFLLAALMISMYEQDLKSSLAVTLLLFLTRPESWILVALVPTYYLIDEKSATHPFNCYRMNRHPTGISLTWQRSATALLWLGIPLSLYFVLNFIHFGNVLPNTFYAKASHHFNFTTFFTYFAFLMPLLLLAIYGRRVLLLWLVATFGIIILNYSTSNLQMNYSSRFLFHIFAPVFLFVAYLSSLQGNRVFFVSERENGPPAFLVPIRYLINAMLLLYIAVFASTSLSIREAAAIAAYYPRALDSHAAFGKLLHRISQNEGIRSFSLGDAGMAAYHSGLIALDNVGLGSAKVTERGIDPALLDEYNLDVIALHAQPDAIRLGDYHQQAILHWGKKKGFMELCDVYWSKDYTLRIFAKADIKEIHDLCESSKAKNAIPNSTYLKNILRLPPWVYWKE</sequence>
<protein>
    <recommendedName>
        <fullName evidence="4">Glycosyltransferase RgtA/B/C/D-like domain-containing protein</fullName>
    </recommendedName>
</protein>
<feature type="transmembrane region" description="Helical" evidence="1">
    <location>
        <begin position="257"/>
        <end position="277"/>
    </location>
</feature>
<dbReference type="AlphaFoldDB" id="A0A2K8U569"/>
<evidence type="ECO:0000256" key="1">
    <source>
        <dbReference type="SAM" id="Phobius"/>
    </source>
</evidence>
<keyword evidence="3" id="KW-1185">Reference proteome</keyword>
<dbReference type="Proteomes" id="UP000232638">
    <property type="component" value="Chromosome"/>
</dbReference>
<proteinExistence type="predicted"/>
<accession>A0A2K8U569</accession>
<name>A0A2K8U569_9GAMM</name>
<keyword evidence="1" id="KW-0472">Membrane</keyword>